<accession>A0A0C3L5Z1</accession>
<dbReference type="EMBL" id="KN822985">
    <property type="protein sequence ID" value="KIO29258.1"/>
    <property type="molecule type" value="Genomic_DNA"/>
</dbReference>
<dbReference type="Proteomes" id="UP000054248">
    <property type="component" value="Unassembled WGS sequence"/>
</dbReference>
<reference evidence="1 2" key="1">
    <citation type="submission" date="2014-04" db="EMBL/GenBank/DDBJ databases">
        <authorList>
            <consortium name="DOE Joint Genome Institute"/>
            <person name="Kuo A."/>
            <person name="Girlanda M."/>
            <person name="Perotto S."/>
            <person name="Kohler A."/>
            <person name="Nagy L.G."/>
            <person name="Floudas D."/>
            <person name="Copeland A."/>
            <person name="Barry K.W."/>
            <person name="Cichocki N."/>
            <person name="Veneault-Fourrey C."/>
            <person name="LaButti K."/>
            <person name="Lindquist E.A."/>
            <person name="Lipzen A."/>
            <person name="Lundell T."/>
            <person name="Morin E."/>
            <person name="Murat C."/>
            <person name="Sun H."/>
            <person name="Tunlid A."/>
            <person name="Henrissat B."/>
            <person name="Grigoriev I.V."/>
            <person name="Hibbett D.S."/>
            <person name="Martin F."/>
            <person name="Nordberg H.P."/>
            <person name="Cantor M.N."/>
            <person name="Hua S.X."/>
        </authorList>
    </citation>
    <scope>NUCLEOTIDE SEQUENCE [LARGE SCALE GENOMIC DNA]</scope>
    <source>
        <strain evidence="1 2">MUT 4182</strain>
    </source>
</reference>
<organism evidence="1 2">
    <name type="scientific">Tulasnella calospora MUT 4182</name>
    <dbReference type="NCBI Taxonomy" id="1051891"/>
    <lineage>
        <taxon>Eukaryota</taxon>
        <taxon>Fungi</taxon>
        <taxon>Dikarya</taxon>
        <taxon>Basidiomycota</taxon>
        <taxon>Agaricomycotina</taxon>
        <taxon>Agaricomycetes</taxon>
        <taxon>Cantharellales</taxon>
        <taxon>Tulasnellaceae</taxon>
        <taxon>Tulasnella</taxon>
    </lineage>
</organism>
<dbReference type="OrthoDB" id="3262450at2759"/>
<name>A0A0C3L5Z1_9AGAM</name>
<sequence length="605" mass="68932">MPRLSGFVGVQDCGFNRPPTPEKRRLGQQSDTRYGLIVSVNFRLGGKQACITWFHLRPNSIEECDSLLADYETTGTDQYGSSIIQLKRRRNALLPISRLPLELRYQIFDLALPRHRVVQIKTPVAYSRFYPSINPSVFYYFALFILRLVSRSWDLEICDTAPFWTVMSALFPNPFQELILQRSQEVALDVEVTRKGFYLLGEVPNLMEEETVFLEQIMHRDIRELEMHLPADEDPSSYFIPVHRKLVALHISRDRPFELTSPLLAPQLAYVRLFNFTIPWSGLTNLRLLSLQGRYRLDLVQLFCLLSASPLLEILELECSLVVPFDDDAEEDAPLQLVQLAHLTHLRLMCMPGEWIVRLLDNLVAPACCSSTIVTEIDGRLNPWILARRVGRLCRPIVSSSPMMLYLSMTSGSLSAELGDDITFTLTNNGWAEEQTWLSVRSRLIRTFLEECKGPRFQDPIPRAHLRYDSIRSSFEGIKIIGNFFPNTRSLHVTADAGIDQMVQALSESRETEDGSLEWCLPELTELQVGTSAFKSRTSYDSVVDKVIERAQAAPFSTSTFSPITELTLSRGTVRRESLTRLEELGIKYSLHSVKVIQPPTPELS</sequence>
<evidence type="ECO:0000313" key="2">
    <source>
        <dbReference type="Proteomes" id="UP000054248"/>
    </source>
</evidence>
<protein>
    <recommendedName>
        <fullName evidence="3">F-box domain-containing protein</fullName>
    </recommendedName>
</protein>
<dbReference type="AlphaFoldDB" id="A0A0C3L5Z1"/>
<evidence type="ECO:0000313" key="1">
    <source>
        <dbReference type="EMBL" id="KIO29258.1"/>
    </source>
</evidence>
<proteinExistence type="predicted"/>
<dbReference type="HOGENOM" id="CLU_451430_0_0_1"/>
<keyword evidence="2" id="KW-1185">Reference proteome</keyword>
<evidence type="ECO:0008006" key="3">
    <source>
        <dbReference type="Google" id="ProtNLM"/>
    </source>
</evidence>
<reference evidence="2" key="2">
    <citation type="submission" date="2015-01" db="EMBL/GenBank/DDBJ databases">
        <title>Evolutionary Origins and Diversification of the Mycorrhizal Mutualists.</title>
        <authorList>
            <consortium name="DOE Joint Genome Institute"/>
            <consortium name="Mycorrhizal Genomics Consortium"/>
            <person name="Kohler A."/>
            <person name="Kuo A."/>
            <person name="Nagy L.G."/>
            <person name="Floudas D."/>
            <person name="Copeland A."/>
            <person name="Barry K.W."/>
            <person name="Cichocki N."/>
            <person name="Veneault-Fourrey C."/>
            <person name="LaButti K."/>
            <person name="Lindquist E.A."/>
            <person name="Lipzen A."/>
            <person name="Lundell T."/>
            <person name="Morin E."/>
            <person name="Murat C."/>
            <person name="Riley R."/>
            <person name="Ohm R."/>
            <person name="Sun H."/>
            <person name="Tunlid A."/>
            <person name="Henrissat B."/>
            <person name="Grigoriev I.V."/>
            <person name="Hibbett D.S."/>
            <person name="Martin F."/>
        </authorList>
    </citation>
    <scope>NUCLEOTIDE SEQUENCE [LARGE SCALE GENOMIC DNA]</scope>
    <source>
        <strain evidence="2">MUT 4182</strain>
    </source>
</reference>
<gene>
    <name evidence="1" type="ORF">M407DRAFT_21650</name>
</gene>